<dbReference type="SUPFAM" id="SSF63411">
    <property type="entry name" value="LuxS/MPP-like metallohydrolase"/>
    <property type="match status" value="1"/>
</dbReference>
<reference evidence="2 3" key="1">
    <citation type="journal article" date="2013" name="PLoS ONE">
        <title>Lactobacillus paracasei comparative genomics: towards species pan-genome definition and exploitation of diversity.</title>
        <authorList>
            <person name="Smokvina T."/>
            <person name="Wels M."/>
            <person name="Polka J."/>
            <person name="Chervaux C."/>
            <person name="Brisse S."/>
            <person name="Boekhorst J."/>
            <person name="van Hylckama Vlieg J.E."/>
            <person name="Siezen R.J."/>
        </authorList>
    </citation>
    <scope>NUCLEOTIDE SEQUENCE [LARGE SCALE GENOMIC DNA]</scope>
    <source>
        <strain evidence="2 3">Lpp71</strain>
    </source>
</reference>
<dbReference type="EMBL" id="ANKD01000735">
    <property type="protein sequence ID" value="EPC69973.1"/>
    <property type="molecule type" value="Genomic_DNA"/>
</dbReference>
<feature type="domain" description="Peptidase M16 C-terminal" evidence="1">
    <location>
        <begin position="2"/>
        <end position="173"/>
    </location>
</feature>
<organism evidence="2 3">
    <name type="scientific">Lacticaseibacillus paracasei subsp. paracasei Lpp71</name>
    <dbReference type="NCBI Taxonomy" id="1256207"/>
    <lineage>
        <taxon>Bacteria</taxon>
        <taxon>Bacillati</taxon>
        <taxon>Bacillota</taxon>
        <taxon>Bacilli</taxon>
        <taxon>Lactobacillales</taxon>
        <taxon>Lactobacillaceae</taxon>
        <taxon>Lacticaseibacillus</taxon>
    </lineage>
</organism>
<sequence>MTASSLAAYYQEMMQHDQVVITVLGDVDPKQVAALFADWPLDARSQTVPAVAFDLPTHPDVLTQTTKVKAQQAKFDLAYHVETDLMGPKYAATLVAEELFGGSSLSLLFTNVREKASLAYYASSMFDDFRGLMLVQTGIEGKDRQQVADLIRDQLAAVVNGDFSDALLKAVKDGILDHQRAAYDSPRFLTNQALYQLLVPDAPQNFDEFAQRIKAVDRQAVQQAAADMKLQATYFLTGEDSE</sequence>
<proteinExistence type="predicted"/>
<dbReference type="AlphaFoldDB" id="A0A8E0MD19"/>
<accession>A0A8E0MD19</accession>
<protein>
    <submittedName>
        <fullName evidence="2">Putative Zn-dependent peptidase</fullName>
    </submittedName>
</protein>
<evidence type="ECO:0000313" key="2">
    <source>
        <dbReference type="EMBL" id="EPC69973.1"/>
    </source>
</evidence>
<dbReference type="InterPro" id="IPR007863">
    <property type="entry name" value="Peptidase_M16_C"/>
</dbReference>
<name>A0A8E0MD19_LACPA</name>
<dbReference type="InterPro" id="IPR011249">
    <property type="entry name" value="Metalloenz_LuxS/M16"/>
</dbReference>
<gene>
    <name evidence="2" type="ORF">Lpp71_14609</name>
</gene>
<dbReference type="Gene3D" id="3.30.830.10">
    <property type="entry name" value="Metalloenzyme, LuxS/M16 peptidase-like"/>
    <property type="match status" value="2"/>
</dbReference>
<evidence type="ECO:0000259" key="1">
    <source>
        <dbReference type="Pfam" id="PF05193"/>
    </source>
</evidence>
<evidence type="ECO:0000313" key="3">
    <source>
        <dbReference type="Proteomes" id="UP000014252"/>
    </source>
</evidence>
<dbReference type="GO" id="GO:0046872">
    <property type="term" value="F:metal ion binding"/>
    <property type="evidence" value="ECO:0007669"/>
    <property type="project" value="InterPro"/>
</dbReference>
<comment type="caution">
    <text evidence="2">The sequence shown here is derived from an EMBL/GenBank/DDBJ whole genome shotgun (WGS) entry which is preliminary data.</text>
</comment>
<dbReference type="Proteomes" id="UP000014252">
    <property type="component" value="Unassembled WGS sequence"/>
</dbReference>
<dbReference type="Pfam" id="PF05193">
    <property type="entry name" value="Peptidase_M16_C"/>
    <property type="match status" value="1"/>
</dbReference>